<dbReference type="EMBL" id="LAZR01036996">
    <property type="protein sequence ID" value="KKL23379.1"/>
    <property type="molecule type" value="Genomic_DNA"/>
</dbReference>
<dbReference type="AlphaFoldDB" id="A0A0F9BNB3"/>
<evidence type="ECO:0000313" key="2">
    <source>
        <dbReference type="EMBL" id="KKL23379.1"/>
    </source>
</evidence>
<reference evidence="2" key="1">
    <citation type="journal article" date="2015" name="Nature">
        <title>Complex archaea that bridge the gap between prokaryotes and eukaryotes.</title>
        <authorList>
            <person name="Spang A."/>
            <person name="Saw J.H."/>
            <person name="Jorgensen S.L."/>
            <person name="Zaremba-Niedzwiedzka K."/>
            <person name="Martijn J."/>
            <person name="Lind A.E."/>
            <person name="van Eijk R."/>
            <person name="Schleper C."/>
            <person name="Guy L."/>
            <person name="Ettema T.J."/>
        </authorList>
    </citation>
    <scope>NUCLEOTIDE SEQUENCE</scope>
</reference>
<organism evidence="2">
    <name type="scientific">marine sediment metagenome</name>
    <dbReference type="NCBI Taxonomy" id="412755"/>
    <lineage>
        <taxon>unclassified sequences</taxon>
        <taxon>metagenomes</taxon>
        <taxon>ecological metagenomes</taxon>
    </lineage>
</organism>
<keyword evidence="1" id="KW-0812">Transmembrane</keyword>
<accession>A0A0F9BNB3</accession>
<evidence type="ECO:0000256" key="1">
    <source>
        <dbReference type="SAM" id="Phobius"/>
    </source>
</evidence>
<feature type="transmembrane region" description="Helical" evidence="1">
    <location>
        <begin position="6"/>
        <end position="26"/>
    </location>
</feature>
<proteinExistence type="predicted"/>
<keyword evidence="1" id="KW-0472">Membrane</keyword>
<protein>
    <submittedName>
        <fullName evidence="2">Uncharacterized protein</fullName>
    </submittedName>
</protein>
<sequence length="84" mass="9721">MEPWQWAITVIGGLAVMYAPFFYWVGRSIMKDEEQREIALYHAENQLASRAKPTYTVEELTEAAGKIEDYMKRGTVEKCERCGK</sequence>
<gene>
    <name evidence="2" type="ORF">LCGC14_2425970</name>
</gene>
<comment type="caution">
    <text evidence="2">The sequence shown here is derived from an EMBL/GenBank/DDBJ whole genome shotgun (WGS) entry which is preliminary data.</text>
</comment>
<keyword evidence="1" id="KW-1133">Transmembrane helix</keyword>
<name>A0A0F9BNB3_9ZZZZ</name>